<evidence type="ECO:0000313" key="2">
    <source>
        <dbReference type="EMBL" id="MBW3363487.1"/>
    </source>
</evidence>
<proteinExistence type="predicted"/>
<evidence type="ECO:0000313" key="3">
    <source>
        <dbReference type="Proteomes" id="UP000774935"/>
    </source>
</evidence>
<gene>
    <name evidence="2" type="ORF">KYK27_00400</name>
</gene>
<comment type="caution">
    <text evidence="2">The sequence shown here is derived from an EMBL/GenBank/DDBJ whole genome shotgun (WGS) entry which is preliminary data.</text>
</comment>
<name>A0ABS6X663_9BACT</name>
<dbReference type="Proteomes" id="UP000774935">
    <property type="component" value="Unassembled WGS sequence"/>
</dbReference>
<reference evidence="2 3" key="1">
    <citation type="submission" date="2021-07" db="EMBL/GenBank/DDBJ databases">
        <authorList>
            <person name="Kim M.K."/>
        </authorList>
    </citation>
    <scope>NUCLEOTIDE SEQUENCE [LARGE SCALE GENOMIC DNA]</scope>
    <source>
        <strain evidence="2 3">HLY7-15</strain>
    </source>
</reference>
<protein>
    <submittedName>
        <fullName evidence="2">Outer membrane beta-barrel protein</fullName>
    </submittedName>
</protein>
<accession>A0ABS6X663</accession>
<evidence type="ECO:0000256" key="1">
    <source>
        <dbReference type="SAM" id="SignalP"/>
    </source>
</evidence>
<keyword evidence="3" id="KW-1185">Reference proteome</keyword>
<feature type="chain" id="PRO_5045798735" evidence="1">
    <location>
        <begin position="24"/>
        <end position="203"/>
    </location>
</feature>
<dbReference type="RefSeq" id="WP_199108107.1">
    <property type="nucleotide sequence ID" value="NZ_JAHWXQ010000001.1"/>
</dbReference>
<organism evidence="2 3">
    <name type="scientific">Pontibacter populi</name>
    <dbReference type="NCBI Taxonomy" id="890055"/>
    <lineage>
        <taxon>Bacteria</taxon>
        <taxon>Pseudomonadati</taxon>
        <taxon>Bacteroidota</taxon>
        <taxon>Cytophagia</taxon>
        <taxon>Cytophagales</taxon>
        <taxon>Hymenobacteraceae</taxon>
        <taxon>Pontibacter</taxon>
    </lineage>
</organism>
<keyword evidence="1" id="KW-0732">Signal</keyword>
<sequence length="203" mass="22468">MKTTLLILGITLLTIAPLTQTLAQDDDRPNLKLGAKIGANLYSISDDPGLVDDDTGLGYEFGIYGRIGDRFYVQPGLDFVSYKSHVIRTVQPRPNERDAFVAHYMRVPVLVGFRSTYDGSVLSHIRYFVGPSFAFNVGVKDNNLALRRKDVRNAQFALNGGVGFDVRFLALDLTYHYGFSTVLNDDDAEGKGRALSLTFGFAF</sequence>
<dbReference type="EMBL" id="JAHWXQ010000001">
    <property type="protein sequence ID" value="MBW3363487.1"/>
    <property type="molecule type" value="Genomic_DNA"/>
</dbReference>
<feature type="signal peptide" evidence="1">
    <location>
        <begin position="1"/>
        <end position="23"/>
    </location>
</feature>